<sequence length="172" mass="20455">MKIYFKKYLSILLILIGIILFLALLPILKALYFDSDFTISVRLFIFIVFPLPILIFSCRFIFEGINRLFINPVAFEFTVEGIVISTGKIKYDTYLIKKEDINNISVYLNKKMNYELSVFINRNQDELKKNFLRYYKRNKSIDLATNQCVFNRKDLLKLVEYIYEHYGIVVEV</sequence>
<comment type="caution">
    <text evidence="2">The sequence shown here is derived from an EMBL/GenBank/DDBJ whole genome shotgun (WGS) entry which is preliminary data.</text>
</comment>
<keyword evidence="1" id="KW-0812">Transmembrane</keyword>
<organism evidence="2 3">
    <name type="scientific">Gemella sanguinis</name>
    <dbReference type="NCBI Taxonomy" id="84135"/>
    <lineage>
        <taxon>Bacteria</taxon>
        <taxon>Bacillati</taxon>
        <taxon>Bacillota</taxon>
        <taxon>Bacilli</taxon>
        <taxon>Bacillales</taxon>
        <taxon>Gemellaceae</taxon>
        <taxon>Gemella</taxon>
    </lineage>
</organism>
<feature type="transmembrane region" description="Helical" evidence="1">
    <location>
        <begin position="12"/>
        <end position="33"/>
    </location>
</feature>
<feature type="transmembrane region" description="Helical" evidence="1">
    <location>
        <begin position="39"/>
        <end position="62"/>
    </location>
</feature>
<evidence type="ECO:0000256" key="1">
    <source>
        <dbReference type="SAM" id="Phobius"/>
    </source>
</evidence>
<evidence type="ECO:0000313" key="3">
    <source>
        <dbReference type="Proteomes" id="UP000235670"/>
    </source>
</evidence>
<evidence type="ECO:0000313" key="2">
    <source>
        <dbReference type="EMBL" id="PMC51837.1"/>
    </source>
</evidence>
<dbReference type="STRING" id="84135.GCA_001052115_01347"/>
<protein>
    <submittedName>
        <fullName evidence="2">Uncharacterized protein</fullName>
    </submittedName>
</protein>
<gene>
    <name evidence="2" type="ORF">CJ218_07500</name>
</gene>
<dbReference type="EMBL" id="PNGT01000009">
    <property type="protein sequence ID" value="PMC51837.1"/>
    <property type="molecule type" value="Genomic_DNA"/>
</dbReference>
<accession>A0A2N6SD68</accession>
<name>A0A2N6SD68_9BACL</name>
<keyword evidence="1" id="KW-1133">Transmembrane helix</keyword>
<dbReference type="AlphaFoldDB" id="A0A2N6SD68"/>
<dbReference type="RefSeq" id="WP_102190148.1">
    <property type="nucleotide sequence ID" value="NZ_CAUUSG010000001.1"/>
</dbReference>
<keyword evidence="1" id="KW-0472">Membrane</keyword>
<proteinExistence type="predicted"/>
<reference evidence="2 3" key="1">
    <citation type="submission" date="2017-09" db="EMBL/GenBank/DDBJ databases">
        <title>Bacterial strain isolated from the female urinary microbiota.</title>
        <authorList>
            <person name="Thomas-White K."/>
            <person name="Kumar N."/>
            <person name="Forster S."/>
            <person name="Putonti C."/>
            <person name="Lawley T."/>
            <person name="Wolfe A.J."/>
        </authorList>
    </citation>
    <scope>NUCLEOTIDE SEQUENCE [LARGE SCALE GENOMIC DNA]</scope>
    <source>
        <strain evidence="2 3">UMB0186</strain>
    </source>
</reference>
<dbReference type="Proteomes" id="UP000235670">
    <property type="component" value="Unassembled WGS sequence"/>
</dbReference>